<dbReference type="Pfam" id="PF13569">
    <property type="entry name" value="DUF4132"/>
    <property type="match status" value="1"/>
</dbReference>
<dbReference type="InterPro" id="IPR056639">
    <property type="entry name" value="DUF7737"/>
</dbReference>
<reference evidence="3 4" key="1">
    <citation type="submission" date="2018-08" db="EMBL/GenBank/DDBJ databases">
        <title>Chitinophaga sp. K20C18050901, a novel bacterium isolated from forest soil.</title>
        <authorList>
            <person name="Wang C."/>
        </authorList>
    </citation>
    <scope>NUCLEOTIDE SEQUENCE [LARGE SCALE GENOMIC DNA]</scope>
    <source>
        <strain evidence="3 4">K20C18050901</strain>
    </source>
</reference>
<dbReference type="AlphaFoldDB" id="A0A3E1NYJ9"/>
<keyword evidence="4" id="KW-1185">Reference proteome</keyword>
<organism evidence="3 4">
    <name type="scientific">Chitinophaga silvisoli</name>
    <dbReference type="NCBI Taxonomy" id="2291814"/>
    <lineage>
        <taxon>Bacteria</taxon>
        <taxon>Pseudomonadati</taxon>
        <taxon>Bacteroidota</taxon>
        <taxon>Chitinophagia</taxon>
        <taxon>Chitinophagales</taxon>
        <taxon>Chitinophagaceae</taxon>
        <taxon>Chitinophaga</taxon>
    </lineage>
</organism>
<dbReference type="InterPro" id="IPR025406">
    <property type="entry name" value="DUF4132"/>
</dbReference>
<name>A0A3E1NYJ9_9BACT</name>
<accession>A0A3E1NYJ9</accession>
<evidence type="ECO:0000259" key="1">
    <source>
        <dbReference type="Pfam" id="PF13569"/>
    </source>
</evidence>
<feature type="domain" description="DUF4132" evidence="1">
    <location>
        <begin position="297"/>
        <end position="445"/>
    </location>
</feature>
<dbReference type="Proteomes" id="UP000261174">
    <property type="component" value="Unassembled WGS sequence"/>
</dbReference>
<gene>
    <name evidence="3" type="ORF">DXN04_21435</name>
</gene>
<dbReference type="EMBL" id="QTJV01000008">
    <property type="protein sequence ID" value="RFM32999.1"/>
    <property type="molecule type" value="Genomic_DNA"/>
</dbReference>
<proteinExistence type="predicted"/>
<evidence type="ECO:0000313" key="3">
    <source>
        <dbReference type="EMBL" id="RFM32999.1"/>
    </source>
</evidence>
<evidence type="ECO:0000259" key="2">
    <source>
        <dbReference type="Pfam" id="PF24879"/>
    </source>
</evidence>
<evidence type="ECO:0000313" key="4">
    <source>
        <dbReference type="Proteomes" id="UP000261174"/>
    </source>
</evidence>
<feature type="domain" description="DUF7737" evidence="2">
    <location>
        <begin position="567"/>
        <end position="651"/>
    </location>
</feature>
<dbReference type="Pfam" id="PF24879">
    <property type="entry name" value="DUF7737"/>
    <property type="match status" value="1"/>
</dbReference>
<protein>
    <submittedName>
        <fullName evidence="3">DUF4132 domain-containing protein</fullName>
    </submittedName>
</protein>
<sequence>MKILAPLFSVFNKLDNHLVMPESPWYEEAAALIDQVGRNEYQHLVFSWLGFQVEQKMAWDAQSRYYWLRQPIKPGLADGMTAMEQVAATMIPDWYAAREKESARLSDQVGLEFYPPEQKLINRLSPTKVQRKFAHLQRQSPYLLSKKYPLSYTLTGRLLRGILHTAAIIRSPEMLEMVETFGLNNPEYILDVIHIYAQLPLGETVARCRFLRDRLHTDFPVWQIEGRLRRMGDKHKRPVKDLKAANIPTLGFDEHHTLVKQVGPYQVAFHLLHPRPFEFSRQQEAAFLSNEFKSARKALYAICRRGLKQLQDECQKIESYYNHPQKWLYKDWLPTYILHPFTGAIGKRLIWLFSSDKQQQEAIWTPQGFTTIDGTVLNWIDDKTGVELWHPVIATPALISQWQKYFIQNQILQPFRQAFRAVYRLAAVAPDDPVHDRTFQGHIMDWFLMDGASRNWVTHHFQKDYPSFNLKAVFSFERINEIELPPGITGHYFIRSGDIHFLNHLLAKESLVNIPALVYSETLHDIDCFVENSSIGNESAWEGARDAESRAAWHHYAFGELLASALIRKIILTYIIPQLTIADQLSIDGDYLTVNNYKIHIGSAQVLKGPGNEFVRVDASGNDAGLDQLFIPIEGDRVLQEIIEKVFILAR</sequence>
<comment type="caution">
    <text evidence="3">The sequence shown here is derived from an EMBL/GenBank/DDBJ whole genome shotgun (WGS) entry which is preliminary data.</text>
</comment>